<evidence type="ECO:0000259" key="4">
    <source>
        <dbReference type="Pfam" id="PF22725"/>
    </source>
</evidence>
<comment type="caution">
    <text evidence="5">The sequence shown here is derived from an EMBL/GenBank/DDBJ whole genome shotgun (WGS) entry which is preliminary data.</text>
</comment>
<dbReference type="Pfam" id="PF22725">
    <property type="entry name" value="GFO_IDH_MocA_C3"/>
    <property type="match status" value="1"/>
</dbReference>
<evidence type="ECO:0000256" key="2">
    <source>
        <dbReference type="ARBA" id="ARBA00023002"/>
    </source>
</evidence>
<gene>
    <name evidence="5" type="primary">gfo6</name>
    <name evidence="5" type="ORF">ACFSBX_11810</name>
</gene>
<dbReference type="SUPFAM" id="SSF51735">
    <property type="entry name" value="NAD(P)-binding Rossmann-fold domains"/>
    <property type="match status" value="1"/>
</dbReference>
<dbReference type="Gene3D" id="3.30.360.10">
    <property type="entry name" value="Dihydrodipicolinate Reductase, domain 2"/>
    <property type="match status" value="1"/>
</dbReference>
<dbReference type="InterPro" id="IPR036291">
    <property type="entry name" value="NAD(P)-bd_dom_sf"/>
</dbReference>
<reference evidence="5 6" key="1">
    <citation type="journal article" date="2019" name="Int. J. Syst. Evol. Microbiol.">
        <title>The Global Catalogue of Microorganisms (GCM) 10K type strain sequencing project: providing services to taxonomists for standard genome sequencing and annotation.</title>
        <authorList>
            <consortium name="The Broad Institute Genomics Platform"/>
            <consortium name="The Broad Institute Genome Sequencing Center for Infectious Disease"/>
            <person name="Wu L."/>
            <person name="Ma J."/>
        </authorList>
    </citation>
    <scope>NUCLEOTIDE SEQUENCE [LARGE SCALE GENOMIC DNA]</scope>
    <source>
        <strain evidence="5 6">CGMCC 1.12121</strain>
    </source>
</reference>
<feature type="domain" description="Gfo/Idh/MocA-like oxidoreductase N-terminal" evidence="3">
    <location>
        <begin position="26"/>
        <end position="148"/>
    </location>
</feature>
<dbReference type="SUPFAM" id="SSF55347">
    <property type="entry name" value="Glyceraldehyde-3-phosphate dehydrogenase-like, C-terminal domain"/>
    <property type="match status" value="1"/>
</dbReference>
<name>A0ABD6CRB0_9EURY</name>
<dbReference type="EC" id="1.1.1.424" evidence="5"/>
<dbReference type="Pfam" id="PF01408">
    <property type="entry name" value="GFO_IDH_MocA"/>
    <property type="match status" value="1"/>
</dbReference>
<dbReference type="GO" id="GO:0016491">
    <property type="term" value="F:oxidoreductase activity"/>
    <property type="evidence" value="ECO:0007669"/>
    <property type="project" value="UniProtKB-KW"/>
</dbReference>
<keyword evidence="6" id="KW-1185">Reference proteome</keyword>
<dbReference type="InterPro" id="IPR055170">
    <property type="entry name" value="GFO_IDH_MocA-like_dom"/>
</dbReference>
<dbReference type="EMBL" id="JBHUDK010000010">
    <property type="protein sequence ID" value="MFD1599640.1"/>
    <property type="molecule type" value="Genomic_DNA"/>
</dbReference>
<sequence length="361" mass="39692">MELDAVLEDSCARDWQTVTPDSVDEVRFAVIGLGWFTKGRALPALEKSDRCEPSVLVSSSTEKAERVAADTEGAERGITYDEFHDGVARDAYDAVYIVTPNALHLEYVETATAFGKAVLCEKPMERDSERASELRDVAAAADVDLMIAYRMQTEPTVRRARELIAGGYIGDPMSVTGDMSQRLLDRVNPDPDQWRLNETLAGGGALFDIGIYPLNTARFLLEEDPIAVTGNVSSTHEAFDDVDETVAFSVEFPGEVYAQCYASHNARQSSGITVTGTAGQVRIEPAFFQDQARQLHISRGDSRASITVTAVDQMREEFDYFADRLRGAKPIGPDGDHGLVDMRAMEAVYEAAESDRWITVD</sequence>
<dbReference type="NCBIfam" id="NF041392">
    <property type="entry name" value="XylDh_Gfo6_Halo"/>
    <property type="match status" value="1"/>
</dbReference>
<keyword evidence="2 5" id="KW-0560">Oxidoreductase</keyword>
<dbReference type="PANTHER" id="PTHR22604">
    <property type="entry name" value="OXIDOREDUCTASES"/>
    <property type="match status" value="1"/>
</dbReference>
<dbReference type="PRINTS" id="PR01775">
    <property type="entry name" value="GLFROXRDTASE"/>
</dbReference>
<evidence type="ECO:0000313" key="6">
    <source>
        <dbReference type="Proteomes" id="UP001597085"/>
    </source>
</evidence>
<dbReference type="InterPro" id="IPR000683">
    <property type="entry name" value="Gfo/Idh/MocA-like_OxRdtase_N"/>
</dbReference>
<dbReference type="AlphaFoldDB" id="A0ABD6CRB0"/>
<evidence type="ECO:0000256" key="1">
    <source>
        <dbReference type="ARBA" id="ARBA00010928"/>
    </source>
</evidence>
<accession>A0ABD6CRB0</accession>
<proteinExistence type="inferred from homology"/>
<evidence type="ECO:0000259" key="3">
    <source>
        <dbReference type="Pfam" id="PF01408"/>
    </source>
</evidence>
<dbReference type="InterPro" id="IPR049838">
    <property type="entry name" value="XacA-like"/>
</dbReference>
<comment type="similarity">
    <text evidence="1">Belongs to the Gfo/Idh/MocA family.</text>
</comment>
<protein>
    <submittedName>
        <fullName evidence="5">D-xylose 1-dehydrogenase Gfo6</fullName>
        <ecNumber evidence="5">1.1.1.424</ecNumber>
    </submittedName>
</protein>
<dbReference type="RefSeq" id="WP_256420732.1">
    <property type="nucleotide sequence ID" value="NZ_JANHDI010000004.1"/>
</dbReference>
<dbReference type="InterPro" id="IPR008354">
    <property type="entry name" value="Glc-Fru_OxRdtase_bac"/>
</dbReference>
<feature type="domain" description="GFO/IDH/MocA-like oxidoreductase" evidence="4">
    <location>
        <begin position="157"/>
        <end position="281"/>
    </location>
</feature>
<dbReference type="Proteomes" id="UP001597085">
    <property type="component" value="Unassembled WGS sequence"/>
</dbReference>
<evidence type="ECO:0000313" key="5">
    <source>
        <dbReference type="EMBL" id="MFD1599640.1"/>
    </source>
</evidence>
<dbReference type="Gene3D" id="3.40.50.720">
    <property type="entry name" value="NAD(P)-binding Rossmann-like Domain"/>
    <property type="match status" value="1"/>
</dbReference>
<dbReference type="InterPro" id="IPR050984">
    <property type="entry name" value="Gfo/Idh/MocA_domain"/>
</dbReference>
<dbReference type="PANTHER" id="PTHR22604:SF105">
    <property type="entry name" value="TRANS-1,2-DIHYDROBENZENE-1,2-DIOL DEHYDROGENASE"/>
    <property type="match status" value="1"/>
</dbReference>
<organism evidence="5 6">
    <name type="scientific">Halobellus rarus</name>
    <dbReference type="NCBI Taxonomy" id="1126237"/>
    <lineage>
        <taxon>Archaea</taxon>
        <taxon>Methanobacteriati</taxon>
        <taxon>Methanobacteriota</taxon>
        <taxon>Stenosarchaea group</taxon>
        <taxon>Halobacteria</taxon>
        <taxon>Halobacteriales</taxon>
        <taxon>Haloferacaceae</taxon>
        <taxon>Halobellus</taxon>
    </lineage>
</organism>